<feature type="transmembrane region" description="Helical" evidence="1">
    <location>
        <begin position="39"/>
        <end position="59"/>
    </location>
</feature>
<feature type="domain" description="SGNH" evidence="3">
    <location>
        <begin position="432"/>
        <end position="680"/>
    </location>
</feature>
<feature type="transmembrane region" description="Helical" evidence="1">
    <location>
        <begin position="373"/>
        <end position="392"/>
    </location>
</feature>
<feature type="transmembrane region" description="Helical" evidence="1">
    <location>
        <begin position="273"/>
        <end position="291"/>
    </location>
</feature>
<keyword evidence="5" id="KW-0012">Acyltransferase</keyword>
<reference evidence="5 6" key="1">
    <citation type="submission" date="2017-05" db="EMBL/GenBank/DDBJ databases">
        <authorList>
            <person name="Song R."/>
            <person name="Chenine A.L."/>
            <person name="Ruprecht R.M."/>
        </authorList>
    </citation>
    <scope>NUCLEOTIDE SEQUENCE [LARGE SCALE GENOMIC DNA]</scope>
    <source>
        <strain evidence="5 6">CECT 7927</strain>
    </source>
</reference>
<dbReference type="EMBL" id="JAWRCO010000001">
    <property type="protein sequence ID" value="MDW6003212.1"/>
    <property type="molecule type" value="Genomic_DNA"/>
</dbReference>
<evidence type="ECO:0000259" key="2">
    <source>
        <dbReference type="Pfam" id="PF01757"/>
    </source>
</evidence>
<keyword evidence="1" id="KW-0472">Membrane</keyword>
<dbReference type="GO" id="GO:0016020">
    <property type="term" value="C:membrane"/>
    <property type="evidence" value="ECO:0007669"/>
    <property type="project" value="TreeGrafter"/>
</dbReference>
<organism evidence="5 6">
    <name type="scientific">Vibrio mangrovi</name>
    <dbReference type="NCBI Taxonomy" id="474394"/>
    <lineage>
        <taxon>Bacteria</taxon>
        <taxon>Pseudomonadati</taxon>
        <taxon>Pseudomonadota</taxon>
        <taxon>Gammaproteobacteria</taxon>
        <taxon>Vibrionales</taxon>
        <taxon>Vibrionaceae</taxon>
        <taxon>Vibrio</taxon>
    </lineage>
</organism>
<dbReference type="Pfam" id="PF19040">
    <property type="entry name" value="SGNH"/>
    <property type="match status" value="1"/>
</dbReference>
<name>A0A1Y6IT53_9VIBR</name>
<dbReference type="RefSeq" id="WP_087479982.1">
    <property type="nucleotide sequence ID" value="NZ_AP024883.1"/>
</dbReference>
<feature type="transmembrane region" description="Helical" evidence="1">
    <location>
        <begin position="248"/>
        <end position="267"/>
    </location>
</feature>
<evidence type="ECO:0000313" key="6">
    <source>
        <dbReference type="Proteomes" id="UP000196125"/>
    </source>
</evidence>
<dbReference type="GO" id="GO:0009103">
    <property type="term" value="P:lipopolysaccharide biosynthetic process"/>
    <property type="evidence" value="ECO:0007669"/>
    <property type="project" value="TreeGrafter"/>
</dbReference>
<feature type="transmembrane region" description="Helical" evidence="1">
    <location>
        <begin position="207"/>
        <end position="227"/>
    </location>
</feature>
<dbReference type="GO" id="GO:0016747">
    <property type="term" value="F:acyltransferase activity, transferring groups other than amino-acyl groups"/>
    <property type="evidence" value="ECO:0007669"/>
    <property type="project" value="InterPro"/>
</dbReference>
<dbReference type="OrthoDB" id="9767863at2"/>
<evidence type="ECO:0000313" key="7">
    <source>
        <dbReference type="Proteomes" id="UP001283366"/>
    </source>
</evidence>
<feature type="transmembrane region" description="Helical" evidence="1">
    <location>
        <begin position="140"/>
        <end position="160"/>
    </location>
</feature>
<feature type="transmembrane region" description="Helical" evidence="1">
    <location>
        <begin position="303"/>
        <end position="322"/>
    </location>
</feature>
<evidence type="ECO:0000256" key="1">
    <source>
        <dbReference type="SAM" id="Phobius"/>
    </source>
</evidence>
<protein>
    <submittedName>
        <fullName evidence="4">Acyltransferase family protein</fullName>
        <ecNumber evidence="4 5">2.3.1.-</ecNumber>
    </submittedName>
    <submittedName>
        <fullName evidence="5">O-acetyltransferase OatA</fullName>
    </submittedName>
</protein>
<dbReference type="PANTHER" id="PTHR23028:SF53">
    <property type="entry name" value="ACYL_TRANSF_3 DOMAIN-CONTAINING PROTEIN"/>
    <property type="match status" value="1"/>
</dbReference>
<evidence type="ECO:0000313" key="4">
    <source>
        <dbReference type="EMBL" id="MDW6003212.1"/>
    </source>
</evidence>
<dbReference type="Pfam" id="PF01757">
    <property type="entry name" value="Acyl_transf_3"/>
    <property type="match status" value="1"/>
</dbReference>
<proteinExistence type="predicted"/>
<feature type="domain" description="Acyltransferase 3" evidence="2">
    <location>
        <begin position="13"/>
        <end position="355"/>
    </location>
</feature>
<feature type="transmembrane region" description="Helical" evidence="1">
    <location>
        <begin position="342"/>
        <end position="361"/>
    </location>
</feature>
<evidence type="ECO:0000259" key="3">
    <source>
        <dbReference type="Pfam" id="PF19040"/>
    </source>
</evidence>
<dbReference type="InterPro" id="IPR050879">
    <property type="entry name" value="Acyltransferase_3"/>
</dbReference>
<feature type="transmembrane region" description="Helical" evidence="1">
    <location>
        <begin position="80"/>
        <end position="99"/>
    </location>
</feature>
<dbReference type="Proteomes" id="UP000196125">
    <property type="component" value="Unassembled WGS sequence"/>
</dbReference>
<feature type="transmembrane region" description="Helical" evidence="1">
    <location>
        <begin position="17"/>
        <end position="33"/>
    </location>
</feature>
<keyword evidence="5" id="KW-0808">Transferase</keyword>
<keyword evidence="1" id="KW-0812">Transmembrane</keyword>
<dbReference type="PANTHER" id="PTHR23028">
    <property type="entry name" value="ACETYLTRANSFERASE"/>
    <property type="match status" value="1"/>
</dbReference>
<accession>A0A1Y6IT53</accession>
<dbReference type="Proteomes" id="UP001283366">
    <property type="component" value="Unassembled WGS sequence"/>
</dbReference>
<dbReference type="InterPro" id="IPR002656">
    <property type="entry name" value="Acyl_transf_3_dom"/>
</dbReference>
<sequence>MNQVISRQSTYRAEIDGLRAFAVLSVVMFHAFPSWLKGGFIGVDIFFVISGFLITSYIFEKLDQGTLSFSDFFGRRIRRIFPALVVVMAVSLMFGWFVLLSGEYAQLGKHITRGAGFILNFALVHESGYFDNVAETKPMLHLWSLSVEEQFYIIWPLVLWSAWKLRLNLLSVSIFSVVISFLFNLYFVGSKPVHIFFWPVGRFWELLSGSILAWLFLYQSAVIARISSLTGQVVRRFVRPENIVTDSLTAANLASLLGLTILVYGVVRINEDLSFPGIWAIIPVVGALFVIGSGSKAWLNRVFLMNPIAVWIGVISYPLYLWHWVILSFLHIIEGEMLSNDTRILAVSLSIILAWMTYLLVEKPIRSHLVTLRQSFGLGLSMIFVACIGYSIQYSHGYPDRDVVQLSTIKENYTQLGMMSPMVSECGLEDKMKKEVAACFRDQRGPIRYAMIGDSKAAALIAGAVRTSTESGRWLMIGGNSKYGSPSPFMSNEPRFRLYQPLLISAINSVSAMDNVNTIVLVGAARILGNFDNDKNWLSALKIADATYEDGRIALANTVRHLVKADKKVVLVVDNPALGSSEFCGERIVKLPFIGIRKLNTESADCRLKLVDYYRLREKYIKALSAVSEEFGAQVAVFDTADIFCDVEHGVCLRYKNGKNSFAYTDHISDYMAGLIGEKLNQFLAEWSVKK</sequence>
<evidence type="ECO:0000313" key="5">
    <source>
        <dbReference type="EMBL" id="SMS00000.1"/>
    </source>
</evidence>
<reference evidence="4 7" key="2">
    <citation type="submission" date="2023-11" db="EMBL/GenBank/DDBJ databases">
        <title>Plant-associative lifestyle of Vibrio porteresiae and its evolutionary dynamics.</title>
        <authorList>
            <person name="Rameshkumar N."/>
            <person name="Kirti K."/>
        </authorList>
    </citation>
    <scope>NUCLEOTIDE SEQUENCE [LARGE SCALE GENOMIC DNA]</scope>
    <source>
        <strain evidence="4 7">MSSRF38</strain>
    </source>
</reference>
<feature type="transmembrane region" description="Helical" evidence="1">
    <location>
        <begin position="167"/>
        <end position="187"/>
    </location>
</feature>
<keyword evidence="7" id="KW-1185">Reference proteome</keyword>
<dbReference type="EC" id="2.3.1.-" evidence="4 5"/>
<dbReference type="AlphaFoldDB" id="A0A1Y6IT53"/>
<dbReference type="InterPro" id="IPR043968">
    <property type="entry name" value="SGNH"/>
</dbReference>
<dbReference type="EMBL" id="FXXI01000001">
    <property type="protein sequence ID" value="SMS00000.1"/>
    <property type="molecule type" value="Genomic_DNA"/>
</dbReference>
<gene>
    <name evidence="5" type="primary">oatA</name>
    <name evidence="4" type="ORF">SBX37_10175</name>
    <name evidence="5" type="ORF">VIM7927_01238</name>
</gene>
<keyword evidence="1" id="KW-1133">Transmembrane helix</keyword>